<evidence type="ECO:0000313" key="2">
    <source>
        <dbReference type="Proteomes" id="UP000198521"/>
    </source>
</evidence>
<dbReference type="Gene3D" id="3.30.530.20">
    <property type="match status" value="1"/>
</dbReference>
<dbReference type="EMBL" id="FOAB01000004">
    <property type="protein sequence ID" value="SEL50672.1"/>
    <property type="molecule type" value="Genomic_DNA"/>
</dbReference>
<dbReference type="RefSeq" id="WP_091409228.1">
    <property type="nucleotide sequence ID" value="NZ_FOAB01000004.1"/>
</dbReference>
<dbReference type="AlphaFoldDB" id="A0A1H7QRX9"/>
<accession>A0A1H7QRX9</accession>
<sequence>MNKQATILTRQIFLFGFVILVLQSCVSVRDRSFKEWEKYEWQIVKVDKSQNPTWKIYKRKLKGTNFLEYKIEGDVKSSSEACLKAFRKDIHKLANGTENKKYPIYEISEESENSILTYVIHNEPFFFKNTEMSVRYLFFSDEDGGFGARWNEAWEESQIQPSKKLKRVDTFRGSWSFSQITNNSSKAINSVQFDPKGMPLWLINPMVYKFLKDGLEDIRTTSKEI</sequence>
<organism evidence="1 2">
    <name type="scientific">Aquimarina amphilecti</name>
    <dbReference type="NCBI Taxonomy" id="1038014"/>
    <lineage>
        <taxon>Bacteria</taxon>
        <taxon>Pseudomonadati</taxon>
        <taxon>Bacteroidota</taxon>
        <taxon>Flavobacteriia</taxon>
        <taxon>Flavobacteriales</taxon>
        <taxon>Flavobacteriaceae</taxon>
        <taxon>Aquimarina</taxon>
    </lineage>
</organism>
<name>A0A1H7QRX9_AQUAM</name>
<evidence type="ECO:0008006" key="3">
    <source>
        <dbReference type="Google" id="ProtNLM"/>
    </source>
</evidence>
<gene>
    <name evidence="1" type="ORF">SAMN04487910_2664</name>
</gene>
<dbReference type="PROSITE" id="PS51257">
    <property type="entry name" value="PROKAR_LIPOPROTEIN"/>
    <property type="match status" value="1"/>
</dbReference>
<dbReference type="Proteomes" id="UP000198521">
    <property type="component" value="Unassembled WGS sequence"/>
</dbReference>
<protein>
    <recommendedName>
        <fullName evidence="3">START domain-containing protein</fullName>
    </recommendedName>
</protein>
<dbReference type="STRING" id="1038014.SAMN04487910_2664"/>
<dbReference type="SUPFAM" id="SSF55961">
    <property type="entry name" value="Bet v1-like"/>
    <property type="match status" value="1"/>
</dbReference>
<evidence type="ECO:0000313" key="1">
    <source>
        <dbReference type="EMBL" id="SEL50672.1"/>
    </source>
</evidence>
<dbReference type="InterPro" id="IPR023393">
    <property type="entry name" value="START-like_dom_sf"/>
</dbReference>
<keyword evidence="2" id="KW-1185">Reference proteome</keyword>
<reference evidence="1 2" key="1">
    <citation type="submission" date="2016-10" db="EMBL/GenBank/DDBJ databases">
        <authorList>
            <person name="de Groot N.N."/>
        </authorList>
    </citation>
    <scope>NUCLEOTIDE SEQUENCE [LARGE SCALE GENOMIC DNA]</scope>
    <source>
        <strain evidence="1 2">DSM 25232</strain>
    </source>
</reference>
<dbReference type="OrthoDB" id="1424978at2"/>
<proteinExistence type="predicted"/>